<dbReference type="GO" id="GO:0043565">
    <property type="term" value="F:sequence-specific DNA binding"/>
    <property type="evidence" value="ECO:0007669"/>
    <property type="project" value="InterPro"/>
</dbReference>
<feature type="region of interest" description="Disordered" evidence="4">
    <location>
        <begin position="1"/>
        <end position="91"/>
    </location>
</feature>
<keyword evidence="3" id="KW-0804">Transcription</keyword>
<keyword evidence="2" id="KW-0238">DNA-binding</keyword>
<feature type="domain" description="HTH araC/xylS-type" evidence="5">
    <location>
        <begin position="279"/>
        <end position="380"/>
    </location>
</feature>
<feature type="compositionally biased region" description="Low complexity" evidence="4">
    <location>
        <begin position="215"/>
        <end position="225"/>
    </location>
</feature>
<feature type="compositionally biased region" description="Gly residues" evidence="4">
    <location>
        <begin position="226"/>
        <end position="235"/>
    </location>
</feature>
<protein>
    <recommendedName>
        <fullName evidence="5">HTH araC/xylS-type domain-containing protein</fullName>
    </recommendedName>
</protein>
<feature type="compositionally biased region" description="Gly residues" evidence="4">
    <location>
        <begin position="10"/>
        <end position="25"/>
    </location>
</feature>
<proteinExistence type="predicted"/>
<dbReference type="Pfam" id="PF20240">
    <property type="entry name" value="DUF6597"/>
    <property type="match status" value="1"/>
</dbReference>
<dbReference type="AlphaFoldDB" id="A0A918NNL9"/>
<dbReference type="PANTHER" id="PTHR46796">
    <property type="entry name" value="HTH-TYPE TRANSCRIPTIONAL ACTIVATOR RHAS-RELATED"/>
    <property type="match status" value="1"/>
</dbReference>
<dbReference type="SMART" id="SM00342">
    <property type="entry name" value="HTH_ARAC"/>
    <property type="match status" value="1"/>
</dbReference>
<evidence type="ECO:0000313" key="6">
    <source>
        <dbReference type="EMBL" id="GGX83510.1"/>
    </source>
</evidence>
<reference evidence="6" key="2">
    <citation type="submission" date="2020-09" db="EMBL/GenBank/DDBJ databases">
        <authorList>
            <person name="Sun Q."/>
            <person name="Ohkuma M."/>
        </authorList>
    </citation>
    <scope>NUCLEOTIDE SEQUENCE</scope>
    <source>
        <strain evidence="6">JCM 4790</strain>
    </source>
</reference>
<evidence type="ECO:0000259" key="5">
    <source>
        <dbReference type="PROSITE" id="PS01124"/>
    </source>
</evidence>
<feature type="region of interest" description="Disordered" evidence="4">
    <location>
        <begin position="212"/>
        <end position="235"/>
    </location>
</feature>
<dbReference type="PANTHER" id="PTHR46796:SF15">
    <property type="entry name" value="BLL1074 PROTEIN"/>
    <property type="match status" value="1"/>
</dbReference>
<dbReference type="EMBL" id="BMVU01000020">
    <property type="protein sequence ID" value="GGX83510.1"/>
    <property type="molecule type" value="Genomic_DNA"/>
</dbReference>
<comment type="caution">
    <text evidence="6">The sequence shown here is derived from an EMBL/GenBank/DDBJ whole genome shotgun (WGS) entry which is preliminary data.</text>
</comment>
<keyword evidence="1" id="KW-0805">Transcription regulation</keyword>
<feature type="compositionally biased region" description="Basic and acidic residues" evidence="4">
    <location>
        <begin position="386"/>
        <end position="406"/>
    </location>
</feature>
<keyword evidence="7" id="KW-1185">Reference proteome</keyword>
<dbReference type="Gene3D" id="1.10.10.60">
    <property type="entry name" value="Homeodomain-like"/>
    <property type="match status" value="1"/>
</dbReference>
<dbReference type="PROSITE" id="PS01124">
    <property type="entry name" value="HTH_ARAC_FAMILY_2"/>
    <property type="match status" value="1"/>
</dbReference>
<feature type="compositionally biased region" description="Pro residues" evidence="4">
    <location>
        <begin position="415"/>
        <end position="424"/>
    </location>
</feature>
<dbReference type="Proteomes" id="UP000619244">
    <property type="component" value="Unassembled WGS sequence"/>
</dbReference>
<evidence type="ECO:0000256" key="1">
    <source>
        <dbReference type="ARBA" id="ARBA00023015"/>
    </source>
</evidence>
<sequence length="424" mass="44924">MRKGRAIPPGTGGGTGPPAGPGTGPESGPSRSGSDPSRLLVRTGPGSGPESGPLSVSRSRRRLSRPAAGRPGPAVSAPAYDPGMAAPRRDTRGIVDAGELFARVRFRRREPAPALRPYLEHYWLIDWDLPEPYASHVVPHPSVNVVFQRHGDGRPPFGEVAGIGLGLFTQKLEGRGRVCGVQFRPGGFRPFAPGRPVADWTGRRLTLEEVFGPPADRTGADTDAGAGTGAGVGTGTGARAGDAVAAVLGPEDEDDEDARVAALDAYLLALGPRPDPQADLAMALVDRIRTDRAIRRVGDFARAEGLSVRVLQRLFAAYVGVGPKWIILRYRIHEALEHAETSRTVDWAALAADLGYADQAHLVRDFTATVGVPPTAYAQARSRRGNRPDRADRPGPADPPDRPLRDRARRAGTGPTPPAPDGPR</sequence>
<gene>
    <name evidence="6" type="ORF">GCM10010358_42300</name>
</gene>
<name>A0A918NNL9_9ACTN</name>
<dbReference type="Pfam" id="PF12833">
    <property type="entry name" value="HTH_18"/>
    <property type="match status" value="1"/>
</dbReference>
<feature type="compositionally biased region" description="Low complexity" evidence="4">
    <location>
        <begin position="48"/>
        <end position="57"/>
    </location>
</feature>
<feature type="region of interest" description="Disordered" evidence="4">
    <location>
        <begin position="374"/>
        <end position="424"/>
    </location>
</feature>
<organism evidence="6 7">
    <name type="scientific">Streptomyces minutiscleroticus</name>
    <dbReference type="NCBI Taxonomy" id="68238"/>
    <lineage>
        <taxon>Bacteria</taxon>
        <taxon>Bacillati</taxon>
        <taxon>Actinomycetota</taxon>
        <taxon>Actinomycetes</taxon>
        <taxon>Kitasatosporales</taxon>
        <taxon>Streptomycetaceae</taxon>
        <taxon>Streptomyces</taxon>
    </lineage>
</organism>
<feature type="compositionally biased region" description="Low complexity" evidence="4">
    <location>
        <begin position="65"/>
        <end position="79"/>
    </location>
</feature>
<evidence type="ECO:0000313" key="7">
    <source>
        <dbReference type="Proteomes" id="UP000619244"/>
    </source>
</evidence>
<evidence type="ECO:0000256" key="4">
    <source>
        <dbReference type="SAM" id="MobiDB-lite"/>
    </source>
</evidence>
<dbReference type="InterPro" id="IPR050204">
    <property type="entry name" value="AraC_XylS_family_regulators"/>
</dbReference>
<dbReference type="InterPro" id="IPR046532">
    <property type="entry name" value="DUF6597"/>
</dbReference>
<reference evidence="6" key="1">
    <citation type="journal article" date="2014" name="Int. J. Syst. Evol. Microbiol.">
        <title>Complete genome sequence of Corynebacterium casei LMG S-19264T (=DSM 44701T), isolated from a smear-ripened cheese.</title>
        <authorList>
            <consortium name="US DOE Joint Genome Institute (JGI-PGF)"/>
            <person name="Walter F."/>
            <person name="Albersmeier A."/>
            <person name="Kalinowski J."/>
            <person name="Ruckert C."/>
        </authorList>
    </citation>
    <scope>NUCLEOTIDE SEQUENCE</scope>
    <source>
        <strain evidence="6">JCM 4790</strain>
    </source>
</reference>
<evidence type="ECO:0000256" key="3">
    <source>
        <dbReference type="ARBA" id="ARBA00023163"/>
    </source>
</evidence>
<feature type="compositionally biased region" description="Low complexity" evidence="4">
    <location>
        <begin position="26"/>
        <end position="37"/>
    </location>
</feature>
<dbReference type="GO" id="GO:0003700">
    <property type="term" value="F:DNA-binding transcription factor activity"/>
    <property type="evidence" value="ECO:0007669"/>
    <property type="project" value="InterPro"/>
</dbReference>
<evidence type="ECO:0000256" key="2">
    <source>
        <dbReference type="ARBA" id="ARBA00023125"/>
    </source>
</evidence>
<dbReference type="InterPro" id="IPR018060">
    <property type="entry name" value="HTH_AraC"/>
</dbReference>
<accession>A0A918NNL9</accession>